<sequence>MKYIKLFENWQSFEYWPDTILEHGIRRGQVLDVYHGSPSKELRVTSEPIHVGTSEQTDTRIDSLWNESPVFYEHGIRIRLADPCPRILYGVDLGVGHELSDFTQYGDYNEFVYHNEVEGYPEEEGNLSIFIVDFSRSYLSSRLIAEIHTQ</sequence>
<evidence type="ECO:0000313" key="1">
    <source>
        <dbReference type="EMBL" id="CAB4175257.1"/>
    </source>
</evidence>
<reference evidence="1" key="1">
    <citation type="submission" date="2020-05" db="EMBL/GenBank/DDBJ databases">
        <authorList>
            <person name="Chiriac C."/>
            <person name="Salcher M."/>
            <person name="Ghai R."/>
            <person name="Kavagutti S V."/>
        </authorList>
    </citation>
    <scope>NUCLEOTIDE SEQUENCE</scope>
</reference>
<dbReference type="EMBL" id="LR796923">
    <property type="protein sequence ID" value="CAB4175257.1"/>
    <property type="molecule type" value="Genomic_DNA"/>
</dbReference>
<proteinExistence type="predicted"/>
<accession>A0A6J5PX30</accession>
<protein>
    <submittedName>
        <fullName evidence="1">Uncharacterized protein</fullName>
    </submittedName>
</protein>
<name>A0A6J5PX30_9CAUD</name>
<gene>
    <name evidence="1" type="ORF">UFOVP972_133</name>
</gene>
<organism evidence="1">
    <name type="scientific">uncultured Caudovirales phage</name>
    <dbReference type="NCBI Taxonomy" id="2100421"/>
    <lineage>
        <taxon>Viruses</taxon>
        <taxon>Duplodnaviria</taxon>
        <taxon>Heunggongvirae</taxon>
        <taxon>Uroviricota</taxon>
        <taxon>Caudoviricetes</taxon>
        <taxon>Peduoviridae</taxon>
        <taxon>Maltschvirus</taxon>
        <taxon>Maltschvirus maltsch</taxon>
    </lineage>
</organism>